<dbReference type="GeneID" id="98177562"/>
<accession>A0ABQ0GFU3</accession>
<keyword evidence="1" id="KW-0732">Signal</keyword>
<organism evidence="2 3">
    <name type="scientific">Madurella fahalii</name>
    <dbReference type="NCBI Taxonomy" id="1157608"/>
    <lineage>
        <taxon>Eukaryota</taxon>
        <taxon>Fungi</taxon>
        <taxon>Dikarya</taxon>
        <taxon>Ascomycota</taxon>
        <taxon>Pezizomycotina</taxon>
        <taxon>Sordariomycetes</taxon>
        <taxon>Sordariomycetidae</taxon>
        <taxon>Sordariales</taxon>
        <taxon>Sordariales incertae sedis</taxon>
        <taxon>Madurella</taxon>
    </lineage>
</organism>
<reference evidence="2 3" key="1">
    <citation type="submission" date="2024-09" db="EMBL/GenBank/DDBJ databases">
        <title>Itraconazole resistance in Madurella fahalii resulting from another homologue of gene encoding cytochrome P450 14-alpha sterol demethylase (CYP51).</title>
        <authorList>
            <person name="Yoshioka I."/>
            <person name="Fahal A.H."/>
            <person name="Kaneko S."/>
            <person name="Yaguchi T."/>
        </authorList>
    </citation>
    <scope>NUCLEOTIDE SEQUENCE [LARGE SCALE GENOMIC DNA]</scope>
    <source>
        <strain evidence="2 3">IFM 68171</strain>
    </source>
</reference>
<dbReference type="Proteomes" id="UP001628179">
    <property type="component" value="Unassembled WGS sequence"/>
</dbReference>
<comment type="caution">
    <text evidence="2">The sequence shown here is derived from an EMBL/GenBank/DDBJ whole genome shotgun (WGS) entry which is preliminary data.</text>
</comment>
<keyword evidence="3" id="KW-1185">Reference proteome</keyword>
<evidence type="ECO:0000313" key="2">
    <source>
        <dbReference type="EMBL" id="GAB1316609.1"/>
    </source>
</evidence>
<name>A0ABQ0GFU3_9PEZI</name>
<dbReference type="RefSeq" id="XP_070918340.1">
    <property type="nucleotide sequence ID" value="XM_071062239.1"/>
</dbReference>
<evidence type="ECO:0000256" key="1">
    <source>
        <dbReference type="SAM" id="SignalP"/>
    </source>
</evidence>
<dbReference type="EMBL" id="BAAFSV010000003">
    <property type="protein sequence ID" value="GAB1316609.1"/>
    <property type="molecule type" value="Genomic_DNA"/>
</dbReference>
<feature type="chain" id="PRO_5045825904" evidence="1">
    <location>
        <begin position="17"/>
        <end position="217"/>
    </location>
</feature>
<sequence length="217" mass="23691">MRLSSILFACLAPALALCTPSGEVDRRRLPPCGVENRPCRCPRGATFKNLTTFGVIGAPAVEVRNIMGKFFDVQYQGGLTPFETTGQDGVPGATRTFNFSGPAGYFQIREVLGAYEEYPDGSFYSMMMQDPSTPVIPIPGGGTYMGWWGEIIGQQTLIANETVVAWTNWRCEVGFTFAADISHENGIRNASAVIDAAGRHTGVDIDAFSIWYEVRQD</sequence>
<evidence type="ECO:0000313" key="3">
    <source>
        <dbReference type="Proteomes" id="UP001628179"/>
    </source>
</evidence>
<gene>
    <name evidence="2" type="ORF">MFIFM68171_06819</name>
</gene>
<feature type="signal peptide" evidence="1">
    <location>
        <begin position="1"/>
        <end position="16"/>
    </location>
</feature>
<proteinExistence type="predicted"/>
<protein>
    <submittedName>
        <fullName evidence="2">Uncharacterized protein</fullName>
    </submittedName>
</protein>